<keyword evidence="7" id="KW-1185">Reference proteome</keyword>
<evidence type="ECO:0000259" key="5">
    <source>
        <dbReference type="PROSITE" id="PS50871"/>
    </source>
</evidence>
<dbReference type="PROSITE" id="PS50871">
    <property type="entry name" value="C1Q"/>
    <property type="match status" value="1"/>
</dbReference>
<dbReference type="InterPro" id="IPR001073">
    <property type="entry name" value="C1q_dom"/>
</dbReference>
<gene>
    <name evidence="6" type="ORF">V1264_006152</name>
</gene>
<dbReference type="SMART" id="SM00110">
    <property type="entry name" value="C1Q"/>
    <property type="match status" value="1"/>
</dbReference>
<proteinExistence type="predicted"/>
<comment type="subcellular location">
    <subcellularLocation>
        <location evidence="1">Secreted</location>
    </subcellularLocation>
</comment>
<dbReference type="SUPFAM" id="SSF49842">
    <property type="entry name" value="TNF-like"/>
    <property type="match status" value="1"/>
</dbReference>
<dbReference type="PANTHER" id="PTHR22923:SF116">
    <property type="entry name" value="C1Q DOMAIN-CONTAINING PROTEIN"/>
    <property type="match status" value="1"/>
</dbReference>
<feature type="signal peptide" evidence="4">
    <location>
        <begin position="1"/>
        <end position="18"/>
    </location>
</feature>
<feature type="chain" id="PRO_5042858422" description="C1q domain-containing protein" evidence="4">
    <location>
        <begin position="19"/>
        <end position="226"/>
    </location>
</feature>
<comment type="caution">
    <text evidence="6">The sequence shown here is derived from an EMBL/GenBank/DDBJ whole genome shotgun (WGS) entry which is preliminary data.</text>
</comment>
<evidence type="ECO:0000256" key="3">
    <source>
        <dbReference type="ARBA" id="ARBA00022729"/>
    </source>
</evidence>
<reference evidence="6 7" key="1">
    <citation type="submission" date="2024-02" db="EMBL/GenBank/DDBJ databases">
        <title>Chromosome-scale genome assembly of the rough periwinkle Littorina saxatilis.</title>
        <authorList>
            <person name="De Jode A."/>
            <person name="Faria R."/>
            <person name="Formenti G."/>
            <person name="Sims Y."/>
            <person name="Smith T.P."/>
            <person name="Tracey A."/>
            <person name="Wood J.M.D."/>
            <person name="Zagrodzka Z.B."/>
            <person name="Johannesson K."/>
            <person name="Butlin R.K."/>
            <person name="Leder E.H."/>
        </authorList>
    </citation>
    <scope>NUCLEOTIDE SEQUENCE [LARGE SCALE GENOMIC DNA]</scope>
    <source>
        <strain evidence="6">Snail1</strain>
        <tissue evidence="6">Muscle</tissue>
    </source>
</reference>
<evidence type="ECO:0000256" key="2">
    <source>
        <dbReference type="ARBA" id="ARBA00022525"/>
    </source>
</evidence>
<dbReference type="AlphaFoldDB" id="A0AAN9G465"/>
<evidence type="ECO:0000256" key="4">
    <source>
        <dbReference type="SAM" id="SignalP"/>
    </source>
</evidence>
<dbReference type="Gene3D" id="2.60.120.40">
    <property type="match status" value="1"/>
</dbReference>
<feature type="domain" description="C1q" evidence="5">
    <location>
        <begin position="96"/>
        <end position="226"/>
    </location>
</feature>
<keyword evidence="2" id="KW-0964">Secreted</keyword>
<dbReference type="PRINTS" id="PR00007">
    <property type="entry name" value="COMPLEMNTC1Q"/>
</dbReference>
<evidence type="ECO:0000313" key="6">
    <source>
        <dbReference type="EMBL" id="KAK7094621.1"/>
    </source>
</evidence>
<dbReference type="Pfam" id="PF00386">
    <property type="entry name" value="C1q"/>
    <property type="match status" value="1"/>
</dbReference>
<dbReference type="InterPro" id="IPR050822">
    <property type="entry name" value="Cerebellin_Synaptic_Org"/>
</dbReference>
<dbReference type="PANTHER" id="PTHR22923">
    <property type="entry name" value="CEREBELLIN-RELATED"/>
    <property type="match status" value="1"/>
</dbReference>
<dbReference type="Proteomes" id="UP001374579">
    <property type="component" value="Unassembled WGS sequence"/>
</dbReference>
<organism evidence="6 7">
    <name type="scientific">Littorina saxatilis</name>
    <dbReference type="NCBI Taxonomy" id="31220"/>
    <lineage>
        <taxon>Eukaryota</taxon>
        <taxon>Metazoa</taxon>
        <taxon>Spiralia</taxon>
        <taxon>Lophotrochozoa</taxon>
        <taxon>Mollusca</taxon>
        <taxon>Gastropoda</taxon>
        <taxon>Caenogastropoda</taxon>
        <taxon>Littorinimorpha</taxon>
        <taxon>Littorinoidea</taxon>
        <taxon>Littorinidae</taxon>
        <taxon>Littorina</taxon>
    </lineage>
</organism>
<accession>A0AAN9G465</accession>
<protein>
    <recommendedName>
        <fullName evidence="5">C1q domain-containing protein</fullName>
    </recommendedName>
</protein>
<evidence type="ECO:0000313" key="7">
    <source>
        <dbReference type="Proteomes" id="UP001374579"/>
    </source>
</evidence>
<dbReference type="InterPro" id="IPR008983">
    <property type="entry name" value="Tumour_necrosis_fac-like_dom"/>
</dbReference>
<sequence>MYALLAFGLVLSVGSSRGAEKVREAIRSQNGVSLNFLETVLKQQMTLTQSLQTAQQSLQAALEAEKSRAKAEELSLKNALTAANSEITTLWSKINRSSKAVGFTARLKADSDHGLQFGQSATLRFDDVLLNAGDGYNPHTGIFTAPVAGTYSFFLNLMTTSWVTVAMMKNGNVFDHVYGNAGNDQGATQVLLRLAENDKVWVRHDLGNKIRGGWYTVFTGYLLYAD</sequence>
<name>A0AAN9G465_9CAEN</name>
<dbReference type="EMBL" id="JBAMIC010000018">
    <property type="protein sequence ID" value="KAK7094621.1"/>
    <property type="molecule type" value="Genomic_DNA"/>
</dbReference>
<dbReference type="GO" id="GO:0005576">
    <property type="term" value="C:extracellular region"/>
    <property type="evidence" value="ECO:0007669"/>
    <property type="project" value="UniProtKB-SubCell"/>
</dbReference>
<evidence type="ECO:0000256" key="1">
    <source>
        <dbReference type="ARBA" id="ARBA00004613"/>
    </source>
</evidence>
<keyword evidence="3 4" id="KW-0732">Signal</keyword>